<dbReference type="PROSITE" id="PS50965">
    <property type="entry name" value="NERD"/>
    <property type="match status" value="1"/>
</dbReference>
<reference evidence="3 4" key="1">
    <citation type="journal article" date="2014" name="Int. J. Syst. Evol. Microbiol.">
        <title>Ramlibacter solisilvae sp. nov., isolated from forest soil, and emended description of the genus Ramlibacter.</title>
        <authorList>
            <person name="Lee H.J."/>
            <person name="Lee S.H."/>
            <person name="Lee S.S."/>
            <person name="Lee J.S."/>
            <person name="Kim Y."/>
            <person name="Kim S.C."/>
            <person name="Jeon C.O."/>
        </authorList>
    </citation>
    <scope>NUCLEOTIDE SEQUENCE [LARGE SCALE GENOMIC DNA]</scope>
    <source>
        <strain evidence="3 4">5-10</strain>
    </source>
</reference>
<evidence type="ECO:0000256" key="1">
    <source>
        <dbReference type="SAM" id="MobiDB-lite"/>
    </source>
</evidence>
<dbReference type="OrthoDB" id="5500241at2"/>
<proteinExistence type="predicted"/>
<dbReference type="EMBL" id="CP010951">
    <property type="protein sequence ID" value="AMO21998.1"/>
    <property type="molecule type" value="Genomic_DNA"/>
</dbReference>
<evidence type="ECO:0000313" key="3">
    <source>
        <dbReference type="EMBL" id="AMO21998.1"/>
    </source>
</evidence>
<protein>
    <submittedName>
        <fullName evidence="3">NERD nuclease</fullName>
    </submittedName>
</protein>
<keyword evidence="4" id="KW-1185">Reference proteome</keyword>
<evidence type="ECO:0000259" key="2">
    <source>
        <dbReference type="PROSITE" id="PS50965"/>
    </source>
</evidence>
<dbReference type="AlphaFoldDB" id="A0A127JPP2"/>
<sequence>MLLKKADDKSKRLSLLEDLQKSPLLDARQKTWLRDELMRLRKGIQGEKESAYFLDQHFKGGENHVVLHDLRLVIDGDVAQIDHLIVNRAFGFYLIETKNYAGSVSINSMGEFTVDYDSQRFGVPSPIEQSRRHERILRTWLERLEITNRIGSDFEFHHVVMFHPKAIINRPAAKDFDTSNVIKADQFPSWHRRFVDKDLGIGSVFRGIANMRSLETIKEWGEKLARQHRPENPFELPEFMQPKQPPKTPSAPKPAPPRQVPAVKVTDASMGEPQQKRLVCLHCNAKISYAEGRYCWSNSTRFRGGQYCREHQALF</sequence>
<name>A0A127JPP2_9BURK</name>
<feature type="compositionally biased region" description="Pro residues" evidence="1">
    <location>
        <begin position="243"/>
        <end position="259"/>
    </location>
</feature>
<evidence type="ECO:0000313" key="4">
    <source>
        <dbReference type="Proteomes" id="UP000070433"/>
    </source>
</evidence>
<feature type="region of interest" description="Disordered" evidence="1">
    <location>
        <begin position="231"/>
        <end position="262"/>
    </location>
</feature>
<dbReference type="Pfam" id="PF08378">
    <property type="entry name" value="NERD"/>
    <property type="match status" value="1"/>
</dbReference>
<dbReference type="RefSeq" id="WP_061495970.1">
    <property type="nucleotide sequence ID" value="NZ_CP010951.1"/>
</dbReference>
<feature type="domain" description="NERD" evidence="2">
    <location>
        <begin position="42"/>
        <end position="160"/>
    </location>
</feature>
<gene>
    <name evidence="3" type="ORF">UC35_02795</name>
</gene>
<accession>A0A127JPP2</accession>
<dbReference type="InterPro" id="IPR011528">
    <property type="entry name" value="NERD"/>
</dbReference>
<organism evidence="3 4">
    <name type="scientific">Ramlibacter tataouinensis</name>
    <dbReference type="NCBI Taxonomy" id="94132"/>
    <lineage>
        <taxon>Bacteria</taxon>
        <taxon>Pseudomonadati</taxon>
        <taxon>Pseudomonadota</taxon>
        <taxon>Betaproteobacteria</taxon>
        <taxon>Burkholderiales</taxon>
        <taxon>Comamonadaceae</taxon>
        <taxon>Ramlibacter</taxon>
    </lineage>
</organism>
<dbReference type="Proteomes" id="UP000070433">
    <property type="component" value="Chromosome"/>
</dbReference>